<gene>
    <name evidence="3" type="ORF">BECKFW1821C_GA0114237_10152</name>
</gene>
<dbReference type="PANTHER" id="PTHR30290">
    <property type="entry name" value="PERIPLASMIC BINDING COMPONENT OF ABC TRANSPORTER"/>
    <property type="match status" value="1"/>
</dbReference>
<evidence type="ECO:0000256" key="1">
    <source>
        <dbReference type="ARBA" id="ARBA00022729"/>
    </source>
</evidence>
<reference evidence="3" key="1">
    <citation type="submission" date="2019-02" db="EMBL/GenBank/DDBJ databases">
        <authorList>
            <person name="Gruber-Vodicka R. H."/>
            <person name="Seah K. B. B."/>
        </authorList>
    </citation>
    <scope>NUCLEOTIDE SEQUENCE</scope>
    <source>
        <strain evidence="3">BECK_BZ131</strain>
    </source>
</reference>
<dbReference type="GO" id="GO:1904680">
    <property type="term" value="F:peptide transmembrane transporter activity"/>
    <property type="evidence" value="ECO:0007669"/>
    <property type="project" value="TreeGrafter"/>
</dbReference>
<dbReference type="EMBL" id="CAADFE010000015">
    <property type="protein sequence ID" value="VFJ68569.1"/>
    <property type="molecule type" value="Genomic_DNA"/>
</dbReference>
<dbReference type="AlphaFoldDB" id="A0A450TLC3"/>
<evidence type="ECO:0000313" key="3">
    <source>
        <dbReference type="EMBL" id="VFJ68569.1"/>
    </source>
</evidence>
<dbReference type="Gene3D" id="3.40.190.10">
    <property type="entry name" value="Periplasmic binding protein-like II"/>
    <property type="match status" value="1"/>
</dbReference>
<dbReference type="Gene3D" id="3.10.105.10">
    <property type="entry name" value="Dipeptide-binding Protein, Domain 3"/>
    <property type="match status" value="1"/>
</dbReference>
<dbReference type="FunFam" id="3.10.105.10:FF:000005">
    <property type="entry name" value="ABC transporter substrate-binding protein"/>
    <property type="match status" value="1"/>
</dbReference>
<feature type="domain" description="Solute-binding protein family 5" evidence="2">
    <location>
        <begin position="161"/>
        <end position="565"/>
    </location>
</feature>
<protein>
    <submittedName>
        <fullName evidence="3">Microcin C transport system substrate-binding protein</fullName>
    </submittedName>
</protein>
<keyword evidence="1" id="KW-0732">Signal</keyword>
<organism evidence="3">
    <name type="scientific">Candidatus Kentrum sp. FW</name>
    <dbReference type="NCBI Taxonomy" id="2126338"/>
    <lineage>
        <taxon>Bacteria</taxon>
        <taxon>Pseudomonadati</taxon>
        <taxon>Pseudomonadota</taxon>
        <taxon>Gammaproteobacteria</taxon>
        <taxon>Candidatus Kentrum</taxon>
    </lineage>
</organism>
<dbReference type="CDD" id="cd08497">
    <property type="entry name" value="MbnE-like"/>
    <property type="match status" value="1"/>
</dbReference>
<dbReference type="GO" id="GO:0043190">
    <property type="term" value="C:ATP-binding cassette (ABC) transporter complex"/>
    <property type="evidence" value="ECO:0007669"/>
    <property type="project" value="InterPro"/>
</dbReference>
<proteinExistence type="predicted"/>
<dbReference type="InterPro" id="IPR039424">
    <property type="entry name" value="SBP_5"/>
</dbReference>
<dbReference type="Pfam" id="PF00496">
    <property type="entry name" value="SBP_bac_5"/>
    <property type="match status" value="1"/>
</dbReference>
<dbReference type="GO" id="GO:0042884">
    <property type="term" value="P:microcin transport"/>
    <property type="evidence" value="ECO:0007669"/>
    <property type="project" value="TreeGrafter"/>
</dbReference>
<evidence type="ECO:0000259" key="2">
    <source>
        <dbReference type="Pfam" id="PF00496"/>
    </source>
</evidence>
<dbReference type="PANTHER" id="PTHR30290:SF64">
    <property type="entry name" value="ABC TRANSPORTER PERIPLASMIC BINDING PROTEIN"/>
    <property type="match status" value="1"/>
</dbReference>
<dbReference type="InterPro" id="IPR030678">
    <property type="entry name" value="Peptide/Ni-bd"/>
</dbReference>
<dbReference type="GO" id="GO:0015833">
    <property type="term" value="P:peptide transport"/>
    <property type="evidence" value="ECO:0007669"/>
    <property type="project" value="TreeGrafter"/>
</dbReference>
<dbReference type="SUPFAM" id="SSF53850">
    <property type="entry name" value="Periplasmic binding protein-like II"/>
    <property type="match status" value="1"/>
</dbReference>
<dbReference type="GO" id="GO:0030288">
    <property type="term" value="C:outer membrane-bounded periplasmic space"/>
    <property type="evidence" value="ECO:0007669"/>
    <property type="project" value="TreeGrafter"/>
</dbReference>
<dbReference type="PIRSF" id="PIRSF002741">
    <property type="entry name" value="MppA"/>
    <property type="match status" value="1"/>
</dbReference>
<sequence length="661" mass="75675">MCVRYHWGEIDNVIPRRQNRTPFLADSRMTFLPKFSHNGQPRLSVILGIVFILMSRASFCAPCCDPENTTTTMAVEPACQGMGTHGLALHGEPRYDAGFQHFDYVNPVAPKGGTIRLAAQGTFDSFHEFIPKGNAADGLGLLYDQLFVNSADEPFTAYGLIAQCIEIPEDRSWVVFTLRPDARWHDGRPITADDVIWTFETLITKGPPSFRFYYASVAGAEKLDEHRVRFTFKEKGNRELPLIIGQMSVLPRHYWRNRDFSRTTLTPPLGSGPYRIVSFEPGRNVVFERVPDYWGADLPVHRGQYNFHRIRYDYYRDATVIREALKAGEIDYRLENQAKAWAMDYDVRAVRQGWLIKEAVPHGRPAGMQAFVMNTRRPVFADRKVRQAISLAMDFEWINENLFFGQYTRTQSYFANSELAATGLPSDDELAILEPHRQRLPTDVFTTPYRAPATDGSGWTRENLLRAAALLHEAGWVIRDMKRVRAKTGEPLAFEILLVSNQFERIVLPFARNLKRLGIAVSVRLVDSSQYINRLRAFDFDMFVGVWGQSDSPGNEQRNYWSSASAHSPAARNFAGIRDKVVDELIELLIKSPDRPALVTRTRALDRVLLHGHYVVPNWHHTADRLLYWNKFSRPEHTAPSGISLHRWWYDEGKAARLVER</sequence>
<accession>A0A450TLC3</accession>
<dbReference type="InterPro" id="IPR000914">
    <property type="entry name" value="SBP_5_dom"/>
</dbReference>
<name>A0A450TLC3_9GAMM</name>